<dbReference type="EMBL" id="CM026427">
    <property type="protein sequence ID" value="KAG0569624.1"/>
    <property type="molecule type" value="Genomic_DNA"/>
</dbReference>
<feature type="compositionally biased region" description="Polar residues" evidence="1">
    <location>
        <begin position="84"/>
        <end position="99"/>
    </location>
</feature>
<comment type="caution">
    <text evidence="2">The sequence shown here is derived from an EMBL/GenBank/DDBJ whole genome shotgun (WGS) entry which is preliminary data.</text>
</comment>
<dbReference type="Proteomes" id="UP000822688">
    <property type="component" value="Chromosome 6"/>
</dbReference>
<feature type="region of interest" description="Disordered" evidence="1">
    <location>
        <begin position="64"/>
        <end position="99"/>
    </location>
</feature>
<accession>A0A8T0HGZ6</accession>
<evidence type="ECO:0000256" key="1">
    <source>
        <dbReference type="SAM" id="MobiDB-lite"/>
    </source>
</evidence>
<evidence type="ECO:0000313" key="3">
    <source>
        <dbReference type="Proteomes" id="UP000822688"/>
    </source>
</evidence>
<feature type="region of interest" description="Disordered" evidence="1">
    <location>
        <begin position="1"/>
        <end position="21"/>
    </location>
</feature>
<organism evidence="2 3">
    <name type="scientific">Ceratodon purpureus</name>
    <name type="common">Fire moss</name>
    <name type="synonym">Dicranum purpureum</name>
    <dbReference type="NCBI Taxonomy" id="3225"/>
    <lineage>
        <taxon>Eukaryota</taxon>
        <taxon>Viridiplantae</taxon>
        <taxon>Streptophyta</taxon>
        <taxon>Embryophyta</taxon>
        <taxon>Bryophyta</taxon>
        <taxon>Bryophytina</taxon>
        <taxon>Bryopsida</taxon>
        <taxon>Dicranidae</taxon>
        <taxon>Pseudoditrichales</taxon>
        <taxon>Ditrichaceae</taxon>
        <taxon>Ceratodon</taxon>
    </lineage>
</organism>
<gene>
    <name evidence="2" type="ORF">KC19_6G103200</name>
</gene>
<name>A0A8T0HGZ6_CERPU</name>
<sequence>MRKSGSARKVQQTDRQSTRTTTISAVAKQSSLFCLALGLAPKPPMPLCNLPPHHRSIVLPAVTPALLTSPKPRSSHAHNPGPPTSTKTTPHIHQPPQFSHSDLHIFNSWSRSSEYLDPRVFISMQTKDCDRGAML</sequence>
<dbReference type="AlphaFoldDB" id="A0A8T0HGZ6"/>
<reference evidence="2 3" key="1">
    <citation type="submission" date="2020-06" db="EMBL/GenBank/DDBJ databases">
        <title>WGS assembly of Ceratodon purpureus strain R40.</title>
        <authorList>
            <person name="Carey S.B."/>
            <person name="Jenkins J."/>
            <person name="Shu S."/>
            <person name="Lovell J.T."/>
            <person name="Sreedasyam A."/>
            <person name="Maumus F."/>
            <person name="Tiley G.P."/>
            <person name="Fernandez-Pozo N."/>
            <person name="Barry K."/>
            <person name="Chen C."/>
            <person name="Wang M."/>
            <person name="Lipzen A."/>
            <person name="Daum C."/>
            <person name="Saski C.A."/>
            <person name="Payton A.C."/>
            <person name="Mcbreen J.C."/>
            <person name="Conrad R.E."/>
            <person name="Kollar L.M."/>
            <person name="Olsson S."/>
            <person name="Huttunen S."/>
            <person name="Landis J.B."/>
            <person name="Wickett N.J."/>
            <person name="Johnson M.G."/>
            <person name="Rensing S.A."/>
            <person name="Grimwood J."/>
            <person name="Schmutz J."/>
            <person name="Mcdaniel S.F."/>
        </authorList>
    </citation>
    <scope>NUCLEOTIDE SEQUENCE [LARGE SCALE GENOMIC DNA]</scope>
    <source>
        <strain evidence="2 3">R40</strain>
    </source>
</reference>
<protein>
    <submittedName>
        <fullName evidence="2">Uncharacterized protein</fullName>
    </submittedName>
</protein>
<proteinExistence type="predicted"/>
<evidence type="ECO:0000313" key="2">
    <source>
        <dbReference type="EMBL" id="KAG0569624.1"/>
    </source>
</evidence>
<keyword evidence="3" id="KW-1185">Reference proteome</keyword>